<comment type="caution">
    <text evidence="2">The sequence shown here is derived from an EMBL/GenBank/DDBJ whole genome shotgun (WGS) entry which is preliminary data.</text>
</comment>
<accession>A0AAW1RA64</accession>
<sequence>MQTGGSRKRPACSEPESDSCSESDSDSQPEIVMRAEDLTCSISHQLFRNPVAIASGKICDLITSTRNCHRLFKMLLTEQLDWLDQQIKADRIWLNYDLARVAFLEFSKAPVSSPCCLLLGEWMTDSVDVSGRAGVLSAYLQYLTTERAPPAPDIVDLVSRVWKEWSCLRPATPRDINVALSATLLAKEGSVPGLSLRNGNALGVWLRRLADWQTEEWREISIVNQQAMVHFVGDVSLWRDVRAEMSKSQQEVFKVWWENASAYLVDALTSQIDDENAPVRALLCGR</sequence>
<evidence type="ECO:0000313" key="2">
    <source>
        <dbReference type="EMBL" id="KAK9830483.1"/>
    </source>
</evidence>
<feature type="compositionally biased region" description="Acidic residues" evidence="1">
    <location>
        <begin position="15"/>
        <end position="27"/>
    </location>
</feature>
<protein>
    <submittedName>
        <fullName evidence="2">Uncharacterized protein</fullName>
    </submittedName>
</protein>
<evidence type="ECO:0000313" key="3">
    <source>
        <dbReference type="Proteomes" id="UP001489004"/>
    </source>
</evidence>
<feature type="region of interest" description="Disordered" evidence="1">
    <location>
        <begin position="1"/>
        <end position="28"/>
    </location>
</feature>
<dbReference type="EMBL" id="JALJOR010000001">
    <property type="protein sequence ID" value="KAK9830483.1"/>
    <property type="molecule type" value="Genomic_DNA"/>
</dbReference>
<dbReference type="Proteomes" id="UP001489004">
    <property type="component" value="Unassembled WGS sequence"/>
</dbReference>
<proteinExistence type="predicted"/>
<feature type="compositionally biased region" description="Basic residues" evidence="1">
    <location>
        <begin position="1"/>
        <end position="10"/>
    </location>
</feature>
<organism evidence="2 3">
    <name type="scientific">[Myrmecia] bisecta</name>
    <dbReference type="NCBI Taxonomy" id="41462"/>
    <lineage>
        <taxon>Eukaryota</taxon>
        <taxon>Viridiplantae</taxon>
        <taxon>Chlorophyta</taxon>
        <taxon>core chlorophytes</taxon>
        <taxon>Trebouxiophyceae</taxon>
        <taxon>Trebouxiales</taxon>
        <taxon>Trebouxiaceae</taxon>
        <taxon>Myrmecia</taxon>
    </lineage>
</organism>
<name>A0AAW1RA64_9CHLO</name>
<reference evidence="2 3" key="1">
    <citation type="journal article" date="2024" name="Nat. Commun.">
        <title>Phylogenomics reveals the evolutionary origins of lichenization in chlorophyte algae.</title>
        <authorList>
            <person name="Puginier C."/>
            <person name="Libourel C."/>
            <person name="Otte J."/>
            <person name="Skaloud P."/>
            <person name="Haon M."/>
            <person name="Grisel S."/>
            <person name="Petersen M."/>
            <person name="Berrin J.G."/>
            <person name="Delaux P.M."/>
            <person name="Dal Grande F."/>
            <person name="Keller J."/>
        </authorList>
    </citation>
    <scope>NUCLEOTIDE SEQUENCE [LARGE SCALE GENOMIC DNA]</scope>
    <source>
        <strain evidence="2 3">SAG 2043</strain>
    </source>
</reference>
<gene>
    <name evidence="2" type="ORF">WJX72_011974</name>
</gene>
<evidence type="ECO:0000256" key="1">
    <source>
        <dbReference type="SAM" id="MobiDB-lite"/>
    </source>
</evidence>
<dbReference type="AlphaFoldDB" id="A0AAW1RA64"/>
<keyword evidence="3" id="KW-1185">Reference proteome</keyword>